<comment type="caution">
    <text evidence="1">The sequence shown here is derived from an EMBL/GenBank/DDBJ whole genome shotgun (WGS) entry which is preliminary data.</text>
</comment>
<dbReference type="RefSeq" id="WP_154556682.1">
    <property type="nucleotide sequence ID" value="NZ_VUMR01000076.1"/>
</dbReference>
<organism evidence="1 2">
    <name type="scientific">Holdemanella porci</name>
    <dbReference type="NCBI Taxonomy" id="2652276"/>
    <lineage>
        <taxon>Bacteria</taxon>
        <taxon>Bacillati</taxon>
        <taxon>Bacillota</taxon>
        <taxon>Erysipelotrichia</taxon>
        <taxon>Erysipelotrichales</taxon>
        <taxon>Erysipelotrichaceae</taxon>
        <taxon>Holdemanella</taxon>
    </lineage>
</organism>
<dbReference type="Proteomes" id="UP000434241">
    <property type="component" value="Unassembled WGS sequence"/>
</dbReference>
<evidence type="ECO:0000313" key="2">
    <source>
        <dbReference type="Proteomes" id="UP000434241"/>
    </source>
</evidence>
<dbReference type="AlphaFoldDB" id="A0A6N7VJJ2"/>
<name>A0A6N7VJJ2_9FIRM</name>
<gene>
    <name evidence="1" type="ORF">FYJ55_09825</name>
</gene>
<protein>
    <submittedName>
        <fullName evidence="1">Uncharacterized protein</fullName>
    </submittedName>
</protein>
<accession>A0A6N7VJJ2</accession>
<dbReference type="GeneID" id="93159583"/>
<dbReference type="EMBL" id="VUMR01000076">
    <property type="protein sequence ID" value="MSS57148.1"/>
    <property type="molecule type" value="Genomic_DNA"/>
</dbReference>
<keyword evidence="2" id="KW-1185">Reference proteome</keyword>
<evidence type="ECO:0000313" key="1">
    <source>
        <dbReference type="EMBL" id="MSS57148.1"/>
    </source>
</evidence>
<reference evidence="1 2" key="1">
    <citation type="submission" date="2019-08" db="EMBL/GenBank/DDBJ databases">
        <title>In-depth cultivation of the pig gut microbiome towards novel bacterial diversity and tailored functional studies.</title>
        <authorList>
            <person name="Wylensek D."/>
            <person name="Hitch T.C.A."/>
            <person name="Clavel T."/>
        </authorList>
    </citation>
    <scope>NUCLEOTIDE SEQUENCE [LARGE SCALE GENOMIC DNA]</scope>
    <source>
        <strain evidence="1 2">LKV-472-APC-3</strain>
    </source>
</reference>
<sequence length="298" mass="35571">MQLAMYAKERQQNVPVYDYVENEASRISSVGKFYIYGLLSGDWTEEQIQLYKELGENCLKYPTSCDLDNEIVKEYYIHSHDPFNKYYFVDVKDFEYTDIFFNATKDEAKLRIQNSKKNQEWLIDYLHEVSEENCRLVNMLNYPGLKDEFVKHGYATSFEKNDYILSPVLYQNIYKGRLGEFVGKFIIKQELGIDLEELDTEEFERFDFKYGNIYIDFKHWRYSSYSWKTMSKKILNKLDDVHGKKLLVINIFDEKDTDQIMESEKIIEIPSLLEKDGFHVNQEAINTIRKCLKDEKND</sequence>
<proteinExistence type="predicted"/>